<dbReference type="EMBL" id="QHJQ01000001">
    <property type="protein sequence ID" value="PXA05734.1"/>
    <property type="molecule type" value="Genomic_DNA"/>
</dbReference>
<dbReference type="RefSeq" id="WP_110129810.1">
    <property type="nucleotide sequence ID" value="NZ_QHJQ01000001.1"/>
</dbReference>
<evidence type="ECO:0000313" key="1">
    <source>
        <dbReference type="EMBL" id="PXA05734.1"/>
    </source>
</evidence>
<proteinExistence type="predicted"/>
<keyword evidence="2" id="KW-1185">Reference proteome</keyword>
<protein>
    <submittedName>
        <fullName evidence="1">Uncharacterized protein</fullName>
    </submittedName>
</protein>
<name>A0A317ZJ32_9BACT</name>
<accession>A0A317ZJ32</accession>
<evidence type="ECO:0000313" key="2">
    <source>
        <dbReference type="Proteomes" id="UP000247099"/>
    </source>
</evidence>
<dbReference type="AlphaFoldDB" id="A0A317ZJ32"/>
<sequence length="119" mass="13833">MEILLNKDLNLDNAADLTPACKSSILKISEDTFAFCGEDERHPHLVVKSAIFALLMQRLERRVVHYDVFRPKCLCCNEEGDIVIRLIESDGYVYHVREDDNVEICMSIEQLYKDYHARN</sequence>
<comment type="caution">
    <text evidence="1">The sequence shown here is derived from an EMBL/GenBank/DDBJ whole genome shotgun (WGS) entry which is preliminary data.</text>
</comment>
<dbReference type="Proteomes" id="UP000247099">
    <property type="component" value="Unassembled WGS sequence"/>
</dbReference>
<gene>
    <name evidence="1" type="ORF">DDZ13_02365</name>
</gene>
<dbReference type="InParanoid" id="A0A317ZJ32"/>
<organism evidence="1 2">
    <name type="scientific">Coraliomargarita sinensis</name>
    <dbReference type="NCBI Taxonomy" id="2174842"/>
    <lineage>
        <taxon>Bacteria</taxon>
        <taxon>Pseudomonadati</taxon>
        <taxon>Verrucomicrobiota</taxon>
        <taxon>Opitutia</taxon>
        <taxon>Puniceicoccales</taxon>
        <taxon>Coraliomargaritaceae</taxon>
        <taxon>Coraliomargarita</taxon>
    </lineage>
</organism>
<reference evidence="1 2" key="1">
    <citation type="submission" date="2018-05" db="EMBL/GenBank/DDBJ databases">
        <title>Coraliomargarita sinensis sp. nov., isolated from a marine solar saltern.</title>
        <authorList>
            <person name="Zhou L.Y."/>
        </authorList>
    </citation>
    <scope>NUCLEOTIDE SEQUENCE [LARGE SCALE GENOMIC DNA]</scope>
    <source>
        <strain evidence="1 2">WN38</strain>
    </source>
</reference>